<feature type="disulfide bond" evidence="14">
    <location>
        <begin position="504"/>
        <end position="513"/>
    </location>
</feature>
<evidence type="ECO:0000256" key="13">
    <source>
        <dbReference type="ARBA" id="ARBA00023180"/>
    </source>
</evidence>
<dbReference type="InterPro" id="IPR000742">
    <property type="entry name" value="EGF"/>
</dbReference>
<dbReference type="Proteomes" id="UP000007110">
    <property type="component" value="Unassembled WGS sequence"/>
</dbReference>
<dbReference type="InParanoid" id="A0A7M7PJM9"/>
<dbReference type="InterPro" id="IPR013783">
    <property type="entry name" value="Ig-like_fold"/>
</dbReference>
<dbReference type="PROSITE" id="PS50261">
    <property type="entry name" value="G_PROTEIN_RECEP_F2_4"/>
    <property type="match status" value="1"/>
</dbReference>
<dbReference type="InterPro" id="IPR017983">
    <property type="entry name" value="GPCR_2_secretin-like_CS"/>
</dbReference>
<dbReference type="InterPro" id="IPR036055">
    <property type="entry name" value="LDL_receptor-like_sf"/>
</dbReference>
<dbReference type="InterPro" id="IPR036179">
    <property type="entry name" value="Ig-like_dom_sf"/>
</dbReference>
<evidence type="ECO:0000259" key="19">
    <source>
        <dbReference type="PROSITE" id="PS50221"/>
    </source>
</evidence>
<dbReference type="PANTHER" id="PTHR45692">
    <property type="entry name" value="G_PROTEIN_RECEP_F2_4 DOMAIN-CONTAINING PROTEIN"/>
    <property type="match status" value="1"/>
</dbReference>
<dbReference type="SUPFAM" id="SSF57424">
    <property type="entry name" value="LDL receptor-like module"/>
    <property type="match status" value="1"/>
</dbReference>
<dbReference type="InterPro" id="IPR001881">
    <property type="entry name" value="EGF-like_Ca-bd_dom"/>
</dbReference>
<dbReference type="Gene3D" id="2.60.40.10">
    <property type="entry name" value="Immunoglobulins"/>
    <property type="match status" value="1"/>
</dbReference>
<evidence type="ECO:0000256" key="4">
    <source>
        <dbReference type="ARBA" id="ARBA00022536"/>
    </source>
</evidence>
<dbReference type="PROSITE" id="PS00650">
    <property type="entry name" value="G_PROTEIN_RECEP_F2_2"/>
    <property type="match status" value="1"/>
</dbReference>
<dbReference type="GO" id="GO:0005509">
    <property type="term" value="F:calcium ion binding"/>
    <property type="evidence" value="ECO:0007669"/>
    <property type="project" value="InterPro"/>
</dbReference>
<dbReference type="FunFam" id="2.10.25.10:FF:000123">
    <property type="entry name" value="Crumbs homolog 1 (Drosophila)"/>
    <property type="match status" value="1"/>
</dbReference>
<reference evidence="21" key="2">
    <citation type="submission" date="2021-01" db="UniProtKB">
        <authorList>
            <consortium name="EnsemblMetazoa"/>
        </authorList>
    </citation>
    <scope>IDENTIFICATION</scope>
</reference>
<keyword evidence="7" id="KW-0732">Signal</keyword>
<organism evidence="21 22">
    <name type="scientific">Strongylocentrotus purpuratus</name>
    <name type="common">Purple sea urchin</name>
    <dbReference type="NCBI Taxonomy" id="7668"/>
    <lineage>
        <taxon>Eukaryota</taxon>
        <taxon>Metazoa</taxon>
        <taxon>Echinodermata</taxon>
        <taxon>Eleutherozoa</taxon>
        <taxon>Echinozoa</taxon>
        <taxon>Echinoidea</taxon>
        <taxon>Euechinoidea</taxon>
        <taxon>Echinacea</taxon>
        <taxon>Camarodonta</taxon>
        <taxon>Echinidea</taxon>
        <taxon>Strongylocentrotidae</taxon>
        <taxon>Strongylocentrotus</taxon>
    </lineage>
</organism>
<dbReference type="Pfam" id="PF00058">
    <property type="entry name" value="Ldl_recept_b"/>
    <property type="match status" value="2"/>
</dbReference>
<keyword evidence="12" id="KW-0675">Receptor</keyword>
<dbReference type="InterPro" id="IPR000203">
    <property type="entry name" value="GPS"/>
</dbReference>
<feature type="domain" description="GAIN-B" evidence="19">
    <location>
        <begin position="973"/>
        <end position="1168"/>
    </location>
</feature>
<feature type="disulfide bond" evidence="14">
    <location>
        <begin position="466"/>
        <end position="475"/>
    </location>
</feature>
<feature type="disulfide bond" evidence="15">
    <location>
        <begin position="142"/>
        <end position="154"/>
    </location>
</feature>
<dbReference type="SUPFAM" id="SSF81321">
    <property type="entry name" value="Family A G protein-coupled receptor-like"/>
    <property type="match status" value="1"/>
</dbReference>
<evidence type="ECO:0000256" key="16">
    <source>
        <dbReference type="PROSITE-ProRule" id="PRU00461"/>
    </source>
</evidence>
<accession>A0A7M7PJM9</accession>
<evidence type="ECO:0000256" key="15">
    <source>
        <dbReference type="PROSITE-ProRule" id="PRU00124"/>
    </source>
</evidence>
<feature type="repeat" description="LDL-receptor class B" evidence="16">
    <location>
        <begin position="268"/>
        <end position="309"/>
    </location>
</feature>
<evidence type="ECO:0000256" key="8">
    <source>
        <dbReference type="ARBA" id="ARBA00022737"/>
    </source>
</evidence>
<dbReference type="Pfam" id="PF00057">
    <property type="entry name" value="Ldl_recept_a"/>
    <property type="match status" value="1"/>
</dbReference>
<dbReference type="InterPro" id="IPR046338">
    <property type="entry name" value="GAIN_dom_sf"/>
</dbReference>
<name>A0A7M7PJM9_STRPU</name>
<dbReference type="PRINTS" id="PR00249">
    <property type="entry name" value="GPCRSECRETIN"/>
</dbReference>
<dbReference type="FunFam" id="2.10.25.10:FF:000309">
    <property type="entry name" value="Uncharacterized protein, isoform A"/>
    <property type="match status" value="1"/>
</dbReference>
<evidence type="ECO:0000256" key="9">
    <source>
        <dbReference type="ARBA" id="ARBA00022989"/>
    </source>
</evidence>
<feature type="domain" description="EGF-like" evidence="18">
    <location>
        <begin position="440"/>
        <end position="476"/>
    </location>
</feature>
<dbReference type="GO" id="GO:0006897">
    <property type="term" value="P:endocytosis"/>
    <property type="evidence" value="ECO:0007669"/>
    <property type="project" value="UniProtKB-KW"/>
</dbReference>
<evidence type="ECO:0000256" key="1">
    <source>
        <dbReference type="ARBA" id="ARBA00004167"/>
    </source>
</evidence>
<evidence type="ECO:0000256" key="7">
    <source>
        <dbReference type="ARBA" id="ARBA00022729"/>
    </source>
</evidence>
<dbReference type="SUPFAM" id="SSF57196">
    <property type="entry name" value="EGF/Laminin"/>
    <property type="match status" value="3"/>
</dbReference>
<dbReference type="PROSITE" id="PS01186">
    <property type="entry name" value="EGF_2"/>
    <property type="match status" value="2"/>
</dbReference>
<evidence type="ECO:0000259" key="18">
    <source>
        <dbReference type="PROSITE" id="PS50026"/>
    </source>
</evidence>
<feature type="disulfide bond" evidence="15">
    <location>
        <begin position="149"/>
        <end position="167"/>
    </location>
</feature>
<feature type="transmembrane region" description="Helical" evidence="17">
    <location>
        <begin position="1284"/>
        <end position="1307"/>
    </location>
</feature>
<dbReference type="GO" id="GO:0007166">
    <property type="term" value="P:cell surface receptor signaling pathway"/>
    <property type="evidence" value="ECO:0007669"/>
    <property type="project" value="InterPro"/>
</dbReference>
<dbReference type="SMART" id="SM00303">
    <property type="entry name" value="GPS"/>
    <property type="match status" value="1"/>
</dbReference>
<dbReference type="PROSITE" id="PS50026">
    <property type="entry name" value="EGF_3"/>
    <property type="match status" value="3"/>
</dbReference>
<dbReference type="RefSeq" id="XP_030852227.1">
    <property type="nucleotide sequence ID" value="XM_030996367.1"/>
</dbReference>
<dbReference type="KEGG" id="spu:581978"/>
<dbReference type="InterPro" id="IPR018097">
    <property type="entry name" value="EGF_Ca-bd_CS"/>
</dbReference>
<evidence type="ECO:0000256" key="12">
    <source>
        <dbReference type="ARBA" id="ARBA00023170"/>
    </source>
</evidence>
<dbReference type="SMART" id="SM00409">
    <property type="entry name" value="IG"/>
    <property type="match status" value="1"/>
</dbReference>
<feature type="domain" description="EGF-like" evidence="18">
    <location>
        <begin position="516"/>
        <end position="552"/>
    </location>
</feature>
<reference evidence="22" key="1">
    <citation type="submission" date="2015-02" db="EMBL/GenBank/DDBJ databases">
        <title>Genome sequencing for Strongylocentrotus purpuratus.</title>
        <authorList>
            <person name="Murali S."/>
            <person name="Liu Y."/>
            <person name="Vee V."/>
            <person name="English A."/>
            <person name="Wang M."/>
            <person name="Skinner E."/>
            <person name="Han Y."/>
            <person name="Muzny D.M."/>
            <person name="Worley K.C."/>
            <person name="Gibbs R.A."/>
        </authorList>
    </citation>
    <scope>NUCLEOTIDE SEQUENCE</scope>
</reference>
<evidence type="ECO:0000256" key="17">
    <source>
        <dbReference type="SAM" id="Phobius"/>
    </source>
</evidence>
<keyword evidence="6 17" id="KW-0812">Transmembrane</keyword>
<dbReference type="Gene3D" id="1.20.1070.10">
    <property type="entry name" value="Rhodopsin 7-helix transmembrane proteins"/>
    <property type="match status" value="1"/>
</dbReference>
<evidence type="ECO:0000256" key="14">
    <source>
        <dbReference type="PROSITE-ProRule" id="PRU00076"/>
    </source>
</evidence>
<dbReference type="InterPro" id="IPR011042">
    <property type="entry name" value="6-blade_b-propeller_TolB-like"/>
</dbReference>
<keyword evidence="8" id="KW-0677">Repeat</keyword>
<dbReference type="InterPro" id="IPR000033">
    <property type="entry name" value="LDLR_classB_rpt"/>
</dbReference>
<dbReference type="InterPro" id="IPR003599">
    <property type="entry name" value="Ig_sub"/>
</dbReference>
<dbReference type="FunFam" id="2.120.10.30:FF:000241">
    <property type="entry name" value="Low-density lipoprotein receptor-related protein 6"/>
    <property type="match status" value="1"/>
</dbReference>
<dbReference type="PRINTS" id="PR00010">
    <property type="entry name" value="EGFBLOOD"/>
</dbReference>
<dbReference type="InterPro" id="IPR000152">
    <property type="entry name" value="EGF-type_Asp/Asn_hydroxyl_site"/>
</dbReference>
<dbReference type="FunFam" id="2.10.25.10:FF:000143">
    <property type="entry name" value="Protein crumbs 1"/>
    <property type="match status" value="1"/>
</dbReference>
<dbReference type="OMA" id="THQIFIC"/>
<feature type="transmembrane region" description="Helical" evidence="17">
    <location>
        <begin position="1175"/>
        <end position="1197"/>
    </location>
</feature>
<evidence type="ECO:0000256" key="10">
    <source>
        <dbReference type="ARBA" id="ARBA00023136"/>
    </source>
</evidence>
<dbReference type="OrthoDB" id="1100386at2759"/>
<feature type="repeat" description="LDL-receptor class B" evidence="16">
    <location>
        <begin position="226"/>
        <end position="267"/>
    </location>
</feature>
<evidence type="ECO:0000256" key="6">
    <source>
        <dbReference type="ARBA" id="ARBA00022692"/>
    </source>
</evidence>
<dbReference type="PROSITE" id="PS50221">
    <property type="entry name" value="GAIN_B"/>
    <property type="match status" value="1"/>
</dbReference>
<keyword evidence="10 17" id="KW-0472">Membrane</keyword>
<feature type="disulfide bond" evidence="14">
    <location>
        <begin position="542"/>
        <end position="551"/>
    </location>
</feature>
<dbReference type="SMART" id="SM00181">
    <property type="entry name" value="EGF"/>
    <property type="match status" value="3"/>
</dbReference>
<evidence type="ECO:0000256" key="11">
    <source>
        <dbReference type="ARBA" id="ARBA00023157"/>
    </source>
</evidence>
<evidence type="ECO:0000259" key="20">
    <source>
        <dbReference type="PROSITE" id="PS50261"/>
    </source>
</evidence>
<evidence type="ECO:0000256" key="3">
    <source>
        <dbReference type="ARBA" id="ARBA00022475"/>
    </source>
</evidence>
<keyword evidence="4 14" id="KW-0245">EGF-like domain</keyword>
<proteinExistence type="predicted"/>
<dbReference type="SUPFAM" id="SSF48726">
    <property type="entry name" value="Immunoglobulin"/>
    <property type="match status" value="1"/>
</dbReference>
<feature type="disulfide bond" evidence="15">
    <location>
        <begin position="161"/>
        <end position="176"/>
    </location>
</feature>
<dbReference type="PROSITE" id="PS01187">
    <property type="entry name" value="EGF_CA"/>
    <property type="match status" value="1"/>
</dbReference>
<keyword evidence="9 17" id="KW-1133">Transmembrane helix</keyword>
<dbReference type="CDD" id="cd00112">
    <property type="entry name" value="LDLa"/>
    <property type="match status" value="1"/>
</dbReference>
<dbReference type="SMART" id="SM00192">
    <property type="entry name" value="LDLa"/>
    <property type="match status" value="1"/>
</dbReference>
<sequence length="1519" mass="166687">MSSRDLYALQNGTIPAIWRKELYSTSETIEKASLLSPLSMAFDRQGSRLFILDDIKGTVESCGPLGEDHHILLYYQNTKPVDVEWYGGSPLWTDDSPYRGIGFVAKRGGPSTGITSLNQFQKATGIHVYYGQVYERQAGKNCLEDEFTCNDTVCIPISWRCDGLVDCDDDLDEASCYSDEPDSIVFVTDLDEGAIFMATTTNLTFTKLPLTGLQTPVAVDYDPVDGIVYWTDSSNRSINSARINGTNQKTVIDGLGTPDGMYFDVQTKTIYWTDALHNTIEAVHHNGTGRHNILSDLDKPRAIIIVSTNRMIYWTEWGDSPKIELCDLTGNNRQVVISTGLGWPNGITYDREGSRLYWCDAKVDKIESSNLYGSDRKLLLDNSHGTLHPFDIIFHHGTLMWSDWKFDGIGVNEGSQHAWPKNYILPGGFSQPGGFHVFEDINECESNPCMNGGSCEEEIDMFTCTCVPGYVGPTCAIETDECVSRPCLNGASCDDLINMYICDCLPGYTGTNCEIEIEVCASSPCLNRATCNDLLNMYTCTCAPGHTGTVCEIVTELEPIQVLSSPTSLTINALEPVEMMCSFENAIRFEWQKDNVTIPGTEHQRVYTIASMTPAHIGYYRCQGEGRNQNGASTVVFTDQATVYITELSNIIIENGRFNINVNSSGDLSDITSQYYQDAAEMVTNYVQTGIVKLGTFEEHSLYVVPSNLREGSIIANLNMYVEDNETSSFQIKQSVKDSFLALSSLPDGILDASTVRVISTSICPNFTWVSRFGEALFAEGELNSRYNSTGRDCPFNTTNAHQPVATALCVGDRISRAVWVPENNCGDFRNVTELLKEIDNVEITQETVEDITDQVAIITKNTGEITASDVTLVSNIATVVAALNNSGREFTAVVTSIVSNIASVDMIELQQAEETTNAISNILMAYETQLNNVDVAEGEPFDVSEENIAVQVRSVPAEELNQGLVLSLSGNSSTDLSGSNINVRAGEDTPSEGRSVGVIAEVSFPPEIAAITLGALTGNVNNTNINIIMSVFSTPVLFFSPSLLNFSSENPGVNRTANTPVILLSVGGVVVADLDQSINLTFTALVSDYVNQMCVFWDEDDSEWSSEGCRLVSSRSVPSMLSGVSARAPESNNSENVLEDLETMEMYTCACDHLTNFAILMDIHDVTTEYTYNILSYIGCAISTVCLLIALGTYLWNKKLRSRQTHKIFICLCATMLGLYTSFLALLVLDTTRGDTVVNSVACGFLAGLIQFFVLSSIAWMGVEGFNTYLVIVQIFNTYIPNFMVKAGLAAWGIPAIIVILTGGIANTNYAREDVCFLRLWSQVGGLLIPVAVVLIANMVIFIMVIRQLSKSAQIAGKIKKDKDGKREEMIERVKNAVAILVLMGLTWTTGYLLLIEAFTLVVQALFILFNSFQGLFIFILYCVRKPLIRQQWGLTCSWCDGESTQSGGRRVSSASDSLTTISKFFGNKRKKKYSIGEESLTGASNGTDSSLSAPVSNLSYNDLDFGTYIKQSDESKV</sequence>
<evidence type="ECO:0000256" key="2">
    <source>
        <dbReference type="ARBA" id="ARBA00004651"/>
    </source>
</evidence>
<feature type="domain" description="G-protein coupled receptors family 2 profile 2" evidence="20">
    <location>
        <begin position="1173"/>
        <end position="1427"/>
    </location>
</feature>
<feature type="transmembrane region" description="Helical" evidence="17">
    <location>
        <begin position="1242"/>
        <end position="1264"/>
    </location>
</feature>
<dbReference type="PROSITE" id="PS00010">
    <property type="entry name" value="ASX_HYDROXYL"/>
    <property type="match status" value="2"/>
</dbReference>
<feature type="domain" description="EGF-like" evidence="18">
    <location>
        <begin position="478"/>
        <end position="514"/>
    </location>
</feature>
<dbReference type="GeneID" id="581978"/>
<feature type="transmembrane region" description="Helical" evidence="17">
    <location>
        <begin position="1377"/>
        <end position="1396"/>
    </location>
</feature>
<evidence type="ECO:0000256" key="5">
    <source>
        <dbReference type="ARBA" id="ARBA00022583"/>
    </source>
</evidence>
<dbReference type="PROSITE" id="PS50068">
    <property type="entry name" value="LDLRA_2"/>
    <property type="match status" value="1"/>
</dbReference>
<dbReference type="Pfam" id="PF00002">
    <property type="entry name" value="7tm_2"/>
    <property type="match status" value="1"/>
</dbReference>
<keyword evidence="22" id="KW-1185">Reference proteome</keyword>
<dbReference type="InterPro" id="IPR017981">
    <property type="entry name" value="GPCR_2-like_7TM"/>
</dbReference>
<dbReference type="CDD" id="cd00054">
    <property type="entry name" value="EGF_CA"/>
    <property type="match status" value="3"/>
</dbReference>
<keyword evidence="5" id="KW-0254">Endocytosis</keyword>
<dbReference type="CDD" id="cd15040">
    <property type="entry name" value="7tmB2_Adhesion"/>
    <property type="match status" value="1"/>
</dbReference>
<dbReference type="SUPFAM" id="SSF63825">
    <property type="entry name" value="YWTD domain"/>
    <property type="match status" value="1"/>
</dbReference>
<dbReference type="InterPro" id="IPR057244">
    <property type="entry name" value="GAIN_B"/>
</dbReference>
<dbReference type="Gene3D" id="2.60.220.50">
    <property type="match status" value="1"/>
</dbReference>
<dbReference type="Gene3D" id="2.120.10.30">
    <property type="entry name" value="TolB, C-terminal domain"/>
    <property type="match status" value="2"/>
</dbReference>
<feature type="repeat" description="LDL-receptor class B" evidence="16">
    <location>
        <begin position="354"/>
        <end position="398"/>
    </location>
</feature>
<feature type="transmembrane region" description="Helical" evidence="17">
    <location>
        <begin position="1209"/>
        <end position="1230"/>
    </location>
</feature>
<dbReference type="InterPro" id="IPR002172">
    <property type="entry name" value="LDrepeatLR_classA_rpt"/>
</dbReference>
<comment type="caution">
    <text evidence="14">Lacks conserved residue(s) required for the propagation of feature annotation.</text>
</comment>
<dbReference type="InterPro" id="IPR000832">
    <property type="entry name" value="GPCR_2_secretin-like"/>
</dbReference>
<feature type="transmembrane region" description="Helical" evidence="17">
    <location>
        <begin position="1327"/>
        <end position="1347"/>
    </location>
</feature>
<feature type="repeat" description="LDL-receptor class B" evidence="16">
    <location>
        <begin position="310"/>
        <end position="353"/>
    </location>
</feature>
<protein>
    <submittedName>
        <fullName evidence="21">Uncharacterized protein</fullName>
    </submittedName>
</protein>
<evidence type="ECO:0000313" key="21">
    <source>
        <dbReference type="EnsemblMetazoa" id="XP_030852227"/>
    </source>
</evidence>
<keyword evidence="11 14" id="KW-1015">Disulfide bond</keyword>
<keyword evidence="3" id="KW-1003">Cell membrane</keyword>
<dbReference type="PANTHER" id="PTHR45692:SF1">
    <property type="entry name" value="G-PROTEIN COUPLED RECEPTORS FAMILY 2 PROFILE 2 DOMAIN-CONTAINING PROTEIN"/>
    <property type="match status" value="1"/>
</dbReference>
<dbReference type="Gene3D" id="4.10.400.10">
    <property type="entry name" value="Low-density Lipoprotein Receptor"/>
    <property type="match status" value="1"/>
</dbReference>
<dbReference type="SMART" id="SM00179">
    <property type="entry name" value="EGF_CA"/>
    <property type="match status" value="3"/>
</dbReference>
<dbReference type="PROSITE" id="PS00022">
    <property type="entry name" value="EGF_1"/>
    <property type="match status" value="3"/>
</dbReference>
<dbReference type="GO" id="GO:0005886">
    <property type="term" value="C:plasma membrane"/>
    <property type="evidence" value="ECO:0007669"/>
    <property type="project" value="UniProtKB-SubCell"/>
</dbReference>
<dbReference type="Gene3D" id="2.10.25.10">
    <property type="entry name" value="Laminin"/>
    <property type="match status" value="3"/>
</dbReference>
<dbReference type="PROSITE" id="PS51120">
    <property type="entry name" value="LDLRB"/>
    <property type="match status" value="4"/>
</dbReference>
<dbReference type="GO" id="GO:0004930">
    <property type="term" value="F:G protein-coupled receptor activity"/>
    <property type="evidence" value="ECO:0007669"/>
    <property type="project" value="InterPro"/>
</dbReference>
<dbReference type="EnsemblMetazoa" id="XM_030996367">
    <property type="protein sequence ID" value="XP_030852227"/>
    <property type="gene ID" value="LOC581978"/>
</dbReference>
<evidence type="ECO:0000313" key="22">
    <source>
        <dbReference type="Proteomes" id="UP000007110"/>
    </source>
</evidence>
<keyword evidence="13" id="KW-0325">Glycoprotein</keyword>
<comment type="subcellular location">
    <subcellularLocation>
        <location evidence="2">Cell membrane</location>
        <topology evidence="2">Multi-pass membrane protein</topology>
    </subcellularLocation>
    <subcellularLocation>
        <location evidence="1">Membrane</location>
        <topology evidence="1">Single-pass membrane protein</topology>
    </subcellularLocation>
</comment>
<dbReference type="Pfam" id="PF00008">
    <property type="entry name" value="EGF"/>
    <property type="match status" value="3"/>
</dbReference>
<dbReference type="SMART" id="SM00135">
    <property type="entry name" value="LY"/>
    <property type="match status" value="5"/>
</dbReference>
<feature type="transmembrane region" description="Helical" evidence="17">
    <location>
        <begin position="1402"/>
        <end position="1425"/>
    </location>
</feature>